<dbReference type="AlphaFoldDB" id="A0A1Y6L5S7"/>
<reference evidence="2 3" key="1">
    <citation type="submission" date="2016-10" db="EMBL/GenBank/DDBJ databases">
        <authorList>
            <person name="Varghese N."/>
        </authorList>
    </citation>
    <scope>NUCLEOTIDE SEQUENCE [LARGE SCALE GENOMIC DNA]</scope>
</reference>
<dbReference type="Proteomes" id="UP000215453">
    <property type="component" value="Chromosome 1"/>
</dbReference>
<sequence>MFPAAKRVAFRDPITEDVKTVRFTLRHSDISPPTSTLELRPPQERHPNKSAQPPDEKPTTKKSGPLSPRTGDKRDSSDEEDDETCPATPVAGRQKRHRQWVWTLPPVPRSAEDSRTGAASDQNGKKADGEGS</sequence>
<name>A0A1Y6L5S7_ZYMTR</name>
<evidence type="ECO:0000313" key="3">
    <source>
        <dbReference type="Proteomes" id="UP000215453"/>
    </source>
</evidence>
<feature type="region of interest" description="Disordered" evidence="1">
    <location>
        <begin position="24"/>
        <end position="132"/>
    </location>
</feature>
<dbReference type="EMBL" id="LT882676">
    <property type="protein sequence ID" value="SMY19874.1"/>
    <property type="molecule type" value="Genomic_DNA"/>
</dbReference>
<organism evidence="2 3">
    <name type="scientific">Zymoseptoria tritici ST99CH_1A5</name>
    <dbReference type="NCBI Taxonomy" id="1276529"/>
    <lineage>
        <taxon>Eukaryota</taxon>
        <taxon>Fungi</taxon>
        <taxon>Dikarya</taxon>
        <taxon>Ascomycota</taxon>
        <taxon>Pezizomycotina</taxon>
        <taxon>Dothideomycetes</taxon>
        <taxon>Dothideomycetidae</taxon>
        <taxon>Mycosphaerellales</taxon>
        <taxon>Mycosphaerellaceae</taxon>
        <taxon>Zymoseptoria</taxon>
    </lineage>
</organism>
<feature type="compositionally biased region" description="Basic and acidic residues" evidence="1">
    <location>
        <begin position="123"/>
        <end position="132"/>
    </location>
</feature>
<accession>A0A1Y6L5S7</accession>
<proteinExistence type="predicted"/>
<gene>
    <name evidence="2" type="ORF">ZT1A5_G1309</name>
</gene>
<evidence type="ECO:0000313" key="2">
    <source>
        <dbReference type="EMBL" id="SMY19874.1"/>
    </source>
</evidence>
<evidence type="ECO:0000256" key="1">
    <source>
        <dbReference type="SAM" id="MobiDB-lite"/>
    </source>
</evidence>
<protein>
    <submittedName>
        <fullName evidence="2">Uncharacterized protein</fullName>
    </submittedName>
</protein>